<dbReference type="EMBL" id="PJQY01003840">
    <property type="protein sequence ID" value="PQM34031.1"/>
    <property type="molecule type" value="Genomic_DNA"/>
</dbReference>
<name>A0A314U9N7_PRUYE</name>
<dbReference type="OrthoDB" id="26525at2759"/>
<comment type="caution">
    <text evidence="1">The sequence shown here is derived from an EMBL/GenBank/DDBJ whole genome shotgun (WGS) entry which is preliminary data.</text>
</comment>
<gene>
    <name evidence="1" type="ORF">Pyn_32420</name>
    <name evidence="2" type="ORF">Pyn_32605</name>
</gene>
<keyword evidence="3" id="KW-1185">Reference proteome</keyword>
<evidence type="ECO:0000313" key="1">
    <source>
        <dbReference type="EMBL" id="PQM34031.1"/>
    </source>
</evidence>
<organism evidence="1 3">
    <name type="scientific">Prunus yedoensis var. nudiflora</name>
    <dbReference type="NCBI Taxonomy" id="2094558"/>
    <lineage>
        <taxon>Eukaryota</taxon>
        <taxon>Viridiplantae</taxon>
        <taxon>Streptophyta</taxon>
        <taxon>Embryophyta</taxon>
        <taxon>Tracheophyta</taxon>
        <taxon>Spermatophyta</taxon>
        <taxon>Magnoliopsida</taxon>
        <taxon>eudicotyledons</taxon>
        <taxon>Gunneridae</taxon>
        <taxon>Pentapetalae</taxon>
        <taxon>rosids</taxon>
        <taxon>fabids</taxon>
        <taxon>Rosales</taxon>
        <taxon>Rosaceae</taxon>
        <taxon>Amygdaloideae</taxon>
        <taxon>Amygdaleae</taxon>
        <taxon>Prunus</taxon>
    </lineage>
</organism>
<evidence type="ECO:0000313" key="2">
    <source>
        <dbReference type="EMBL" id="PQM42488.1"/>
    </source>
</evidence>
<dbReference type="Proteomes" id="UP000250321">
    <property type="component" value="Unassembled WGS sequence"/>
</dbReference>
<proteinExistence type="predicted"/>
<sequence>MAARLQSAEAAERHLHVIQHGLRRQPHPAQSRCPAPVSWRQAHRLPAPSPLANGNGTVEFDELVTVILPDMNEEILINQEQLMEVFQSFERKRMRE</sequence>
<reference evidence="1 3" key="1">
    <citation type="submission" date="2018-02" db="EMBL/GenBank/DDBJ databases">
        <title>Draft genome of wild Prunus yedoensis var. nudiflora.</title>
        <authorList>
            <person name="Baek S."/>
            <person name="Kim J.-H."/>
            <person name="Choi K."/>
            <person name="Kim G.-B."/>
            <person name="Cho A."/>
            <person name="Jang H."/>
            <person name="Shin C.-H."/>
            <person name="Yu H.-J."/>
            <person name="Mun J.-H."/>
        </authorList>
    </citation>
    <scope>NUCLEOTIDE SEQUENCE [LARGE SCALE GENOMIC DNA]</scope>
    <source>
        <strain evidence="3">cv. Jeju island</strain>
        <tissue evidence="1">Leaf</tissue>
    </source>
</reference>
<accession>A0A314U9N7</accession>
<dbReference type="AlphaFoldDB" id="A0A314U9N7"/>
<protein>
    <submittedName>
        <fullName evidence="1">Putative calcium-binding protein CML15</fullName>
    </submittedName>
</protein>
<dbReference type="EMBL" id="PJQY01002816">
    <property type="protein sequence ID" value="PQM42488.1"/>
    <property type="molecule type" value="Genomic_DNA"/>
</dbReference>
<dbReference type="STRING" id="2094558.A0A314U9N7"/>
<evidence type="ECO:0000313" key="3">
    <source>
        <dbReference type="Proteomes" id="UP000250321"/>
    </source>
</evidence>